<dbReference type="Pfam" id="PF07969">
    <property type="entry name" value="Amidohydro_3"/>
    <property type="match status" value="1"/>
</dbReference>
<evidence type="ECO:0000313" key="3">
    <source>
        <dbReference type="Proteomes" id="UP000236654"/>
    </source>
</evidence>
<dbReference type="PANTHER" id="PTHR22642:SF2">
    <property type="entry name" value="PROTEIN LONG AFTER FAR-RED 3"/>
    <property type="match status" value="1"/>
</dbReference>
<proteinExistence type="predicted"/>
<gene>
    <name evidence="2" type="ORF">CW751_07115</name>
</gene>
<comment type="caution">
    <text evidence="2">The sequence shown here is derived from an EMBL/GenBank/DDBJ whole genome shotgun (WGS) entry which is preliminary data.</text>
</comment>
<dbReference type="RefSeq" id="WP_101334313.1">
    <property type="nucleotide sequence ID" value="NZ_PJNI01000007.1"/>
</dbReference>
<accession>A0A2I0R2X5</accession>
<dbReference type="EMBL" id="PJNI01000007">
    <property type="protein sequence ID" value="PKR80931.1"/>
    <property type="molecule type" value="Genomic_DNA"/>
</dbReference>
<feature type="domain" description="Amidohydrolase 3" evidence="1">
    <location>
        <begin position="12"/>
        <end position="65"/>
    </location>
</feature>
<dbReference type="PANTHER" id="PTHR22642">
    <property type="entry name" value="IMIDAZOLONEPROPIONASE"/>
    <property type="match status" value="1"/>
</dbReference>
<keyword evidence="3" id="KW-1185">Reference proteome</keyword>
<dbReference type="GO" id="GO:0016810">
    <property type="term" value="F:hydrolase activity, acting on carbon-nitrogen (but not peptide) bonds"/>
    <property type="evidence" value="ECO:0007669"/>
    <property type="project" value="InterPro"/>
</dbReference>
<organism evidence="2 3">
    <name type="scientific">Brumimicrobium salinarum</name>
    <dbReference type="NCBI Taxonomy" id="2058658"/>
    <lineage>
        <taxon>Bacteria</taxon>
        <taxon>Pseudomonadati</taxon>
        <taxon>Bacteroidota</taxon>
        <taxon>Flavobacteriia</taxon>
        <taxon>Flavobacteriales</taxon>
        <taxon>Crocinitomicaceae</taxon>
        <taxon>Brumimicrobium</taxon>
    </lineage>
</organism>
<dbReference type="AlphaFoldDB" id="A0A2I0R2X5"/>
<reference evidence="2 3" key="1">
    <citation type="submission" date="2017-12" db="EMBL/GenBank/DDBJ databases">
        <title>The draft genome sequence of Brumimicrobium saltpan LHR20.</title>
        <authorList>
            <person name="Do Z.-J."/>
            <person name="Luo H.-R."/>
        </authorList>
    </citation>
    <scope>NUCLEOTIDE SEQUENCE [LARGE SCALE GENOMIC DNA]</scope>
    <source>
        <strain evidence="2 3">LHR20</strain>
    </source>
</reference>
<protein>
    <recommendedName>
        <fullName evidence="1">Amidohydrolase 3 domain-containing protein</fullName>
    </recommendedName>
</protein>
<name>A0A2I0R2X5_9FLAO</name>
<evidence type="ECO:0000313" key="2">
    <source>
        <dbReference type="EMBL" id="PKR80931.1"/>
    </source>
</evidence>
<evidence type="ECO:0000259" key="1">
    <source>
        <dbReference type="Pfam" id="PF07969"/>
    </source>
</evidence>
<dbReference type="OrthoDB" id="9767366at2"/>
<dbReference type="InterPro" id="IPR013108">
    <property type="entry name" value="Amidohydro_3"/>
</dbReference>
<dbReference type="SUPFAM" id="SSF51338">
    <property type="entry name" value="Composite domain of metallo-dependent hydrolases"/>
    <property type="match status" value="1"/>
</dbReference>
<dbReference type="Gene3D" id="2.30.40.10">
    <property type="entry name" value="Urease, subunit C, domain 1"/>
    <property type="match status" value="1"/>
</dbReference>
<dbReference type="Proteomes" id="UP000236654">
    <property type="component" value="Unassembled WGS sequence"/>
</dbReference>
<sequence>MFYNPILISLKNAAYEMFDEDIKGTLEAGKYADFVILDKNPLKTEAESIKDIEVLETVKEGETVFQK</sequence>
<dbReference type="InterPro" id="IPR011059">
    <property type="entry name" value="Metal-dep_hydrolase_composite"/>
</dbReference>